<dbReference type="InterPro" id="IPR027417">
    <property type="entry name" value="P-loop_NTPase"/>
</dbReference>
<feature type="coiled-coil region" evidence="1">
    <location>
        <begin position="1063"/>
        <end position="1121"/>
    </location>
</feature>
<dbReference type="InterPro" id="IPR013496">
    <property type="entry name" value="CHP02680"/>
</dbReference>
<keyword evidence="1" id="KW-0175">Coiled coil</keyword>
<reference evidence="3 4" key="1">
    <citation type="submission" date="2018-07" db="EMBL/GenBank/DDBJ databases">
        <title>Genomic Encyclopedia of Type Strains, Phase III (KMG-III): the genomes of soil and plant-associated and newly described type strains.</title>
        <authorList>
            <person name="Whitman W."/>
        </authorList>
    </citation>
    <scope>NUCLEOTIDE SEQUENCE [LARGE SCALE GENOMIC DNA]</scope>
    <source>
        <strain evidence="3 4">CECT 8575</strain>
    </source>
</reference>
<proteinExistence type="predicted"/>
<accession>A0A368VEV1</accession>
<name>A0A368VEV1_9ACTN</name>
<dbReference type="NCBIfam" id="TIGR02680">
    <property type="entry name" value="TIGR02680 family protein"/>
    <property type="match status" value="1"/>
</dbReference>
<feature type="compositionally biased region" description="Low complexity" evidence="2">
    <location>
        <begin position="345"/>
        <end position="367"/>
    </location>
</feature>
<feature type="coiled-coil region" evidence="1">
    <location>
        <begin position="904"/>
        <end position="938"/>
    </location>
</feature>
<feature type="region of interest" description="Disordered" evidence="2">
    <location>
        <begin position="345"/>
        <end position="385"/>
    </location>
</feature>
<feature type="region of interest" description="Disordered" evidence="2">
    <location>
        <begin position="291"/>
        <end position="313"/>
    </location>
</feature>
<evidence type="ECO:0000313" key="4">
    <source>
        <dbReference type="Proteomes" id="UP000253495"/>
    </source>
</evidence>
<keyword evidence="4" id="KW-1185">Reference proteome</keyword>
<feature type="coiled-coil region" evidence="1">
    <location>
        <begin position="230"/>
        <end position="257"/>
    </location>
</feature>
<evidence type="ECO:0000256" key="2">
    <source>
        <dbReference type="SAM" id="MobiDB-lite"/>
    </source>
</evidence>
<feature type="compositionally biased region" description="Basic and acidic residues" evidence="2">
    <location>
        <begin position="291"/>
        <end position="302"/>
    </location>
</feature>
<comment type="caution">
    <text evidence="3">The sequence shown here is derived from an EMBL/GenBank/DDBJ whole genome shotgun (WGS) entry which is preliminary data.</text>
</comment>
<feature type="coiled-coil region" evidence="1">
    <location>
        <begin position="448"/>
        <end position="507"/>
    </location>
</feature>
<organism evidence="3 4">
    <name type="scientific">Halopolyspora algeriensis</name>
    <dbReference type="NCBI Taxonomy" id="1500506"/>
    <lineage>
        <taxon>Bacteria</taxon>
        <taxon>Bacillati</taxon>
        <taxon>Actinomycetota</taxon>
        <taxon>Actinomycetes</taxon>
        <taxon>Actinomycetes incertae sedis</taxon>
        <taxon>Halopolyspora</taxon>
    </lineage>
</organism>
<evidence type="ECO:0000256" key="1">
    <source>
        <dbReference type="SAM" id="Coils"/>
    </source>
</evidence>
<dbReference type="SUPFAM" id="SSF52540">
    <property type="entry name" value="P-loop containing nucleoside triphosphate hydrolases"/>
    <property type="match status" value="1"/>
</dbReference>
<protein>
    <submittedName>
        <fullName evidence="3">Uncharacterized protein (TIGR02680 family)</fullName>
    </submittedName>
</protein>
<dbReference type="RefSeq" id="WP_114454676.1">
    <property type="nucleotide sequence ID" value="NZ_QPJC01000015.1"/>
</dbReference>
<evidence type="ECO:0000313" key="3">
    <source>
        <dbReference type="EMBL" id="RCW39656.1"/>
    </source>
</evidence>
<feature type="coiled-coil region" evidence="1">
    <location>
        <begin position="725"/>
        <end position="766"/>
    </location>
</feature>
<dbReference type="Gene3D" id="3.40.50.300">
    <property type="entry name" value="P-loop containing nucleotide triphosphate hydrolases"/>
    <property type="match status" value="2"/>
</dbReference>
<dbReference type="EMBL" id="QPJC01000015">
    <property type="protein sequence ID" value="RCW39656.1"/>
    <property type="molecule type" value="Genomic_DNA"/>
</dbReference>
<gene>
    <name evidence="3" type="ORF">DFQ14_11532</name>
</gene>
<dbReference type="OrthoDB" id="8527901at2"/>
<sequence length="1327" mass="147600">MTVTELPRPAKRWQPARAGILNVWRYYREIFDFHNGRLLLRGPNGTGKSKALELLLPFLFDASLRPQRLSTFGGSERTMHWNLMGEGAGGVTRVGYVWLEFTCESGAFTCGARLQASRHSTNVTVDYFTTSQRVGPDELLLDPGNKPLTRAELAEAIGEHGEVHASATDYRTAVRETLFGGLSEQRYDSLMFALLQLRTPKLSQHLDPELLSKLLSGALPPLGDAEISDLAEGFERLDRQREQLVRLDAEVDAAKLMAEKQQAYVQRILLAAAGNVTTAHYEMEKTAAAARDSEQQHSRALEEQQATEQRSAELAERIEGIQARMEGLKDSEAYREGPRLAELQQQATEAERAAANAQEQAEQQQRTAEVDAERAGSAEQAAHTAEAWLREADSAARRSADEAGMSSTRTEIATVIGTDPQQARRLLRAAVRSRRDQIVRLCEFVDRHSAAVDRREQAEQDLEQARSVLGEATEKRERAVRDFDAAVEQQEQRLRQWASELVELEITDHEELASRAESRAAVLEHIDGPFRQAARALDGRHVEVTTHRHGKDEERAALETRLRQLRDTVDLPPEAPRSRTTDRAALRGGPLWQLVDFTEDVPEPVQAKVEAALQAAGLLDAWLHPDGAVEIPGHDTFLRPAPDHDIWERNLTEVLCPESESPVSADRVRDVLGHIVYGETLPGEHSAAIGADGTWRLAELTGSWDKPAAEHIGTVARQRARERSIAELIERLTAVEAELSEQDEQLRRLEQRRRRLDEERDRVPDDAAVVVAKQAVDNAEALVAARNDVVDRGIAAVSTRTEEVGRAAHELALAASENALPTERDALAELEARTTVLDEEGNRWVDAHVEATTARESATTARDIAERSRLLAEQRADAAAAAQREAHGLREKFDAVNSTVGAEHRQVVTQLQDLEEHLHTARAESERCARQLRELAERIGSLNHQRHTDSTAHGNAMTIRDEAAERLRWLADGNFPADAGIELGELGSNRAVLEAARSITTRWPKVPHEPRHINAARDRLGEAVHSCRQALAERADLELDSAEDVQVLVATLEGVRLGAGRLLEALTADRDRAHENITAEERKLFDRILTGNTRRHLAERIRQANELVDGMNERLRQVRTASRMSVSLAWELAPDLEAGTKEARDLLLKDPVRLDEADKEALHTFLRGRIEQAKTGNTATSWEEQLRQVFDYTKWHRFVVHINRGREADTGWQKLTKKLHGALSGGEKAIALHLPLFAAVAAHYQAVPDAPRLILLDEVFVGVDGTNRGQVFGLLASLELDLMLTSDHEWCTYRELDGIAVHALMTGDGDDAVTTARFVWTGKGWAS</sequence>
<dbReference type="Pfam" id="PF13558">
    <property type="entry name" value="SbcC_Walker_B"/>
    <property type="match status" value="1"/>
</dbReference>
<dbReference type="Proteomes" id="UP000253495">
    <property type="component" value="Unassembled WGS sequence"/>
</dbReference>